<dbReference type="EMBL" id="BDDD01001141">
    <property type="protein sequence ID" value="GAV73749.1"/>
    <property type="molecule type" value="Genomic_DNA"/>
</dbReference>
<protein>
    <submittedName>
        <fullName evidence="2">Uncharacterized protein</fullName>
    </submittedName>
</protein>
<comment type="caution">
    <text evidence="2">The sequence shown here is derived from an EMBL/GenBank/DDBJ whole genome shotgun (WGS) entry which is preliminary data.</text>
</comment>
<dbReference type="Proteomes" id="UP000187406">
    <property type="component" value="Unassembled WGS sequence"/>
</dbReference>
<dbReference type="InParanoid" id="A0A1Q3C0R9"/>
<evidence type="ECO:0000313" key="3">
    <source>
        <dbReference type="Proteomes" id="UP000187406"/>
    </source>
</evidence>
<sequence>MASHTQRGAKKKRTGDGPSTTRAIVGARTAASTPDNFIGSSFFLICVKLMSRILERLSMKISGEPFELISVHSLIDSATLHKGKYILIAGNWYKPDEAARIRRQEAAVVPQPTGSGHAGTLGSQSENGAEVSSGSSLGIHARLDIIQE</sequence>
<dbReference type="AlphaFoldDB" id="A0A1Q3C0R9"/>
<name>A0A1Q3C0R9_CEPFO</name>
<feature type="compositionally biased region" description="Polar residues" evidence="1">
    <location>
        <begin position="121"/>
        <end position="135"/>
    </location>
</feature>
<evidence type="ECO:0000256" key="1">
    <source>
        <dbReference type="SAM" id="MobiDB-lite"/>
    </source>
</evidence>
<reference evidence="3" key="1">
    <citation type="submission" date="2016-04" db="EMBL/GenBank/DDBJ databases">
        <title>Cephalotus genome sequencing.</title>
        <authorList>
            <person name="Fukushima K."/>
            <person name="Hasebe M."/>
            <person name="Fang X."/>
        </authorList>
    </citation>
    <scope>NUCLEOTIDE SEQUENCE [LARGE SCALE GENOMIC DNA]</scope>
    <source>
        <strain evidence="3">cv. St1</strain>
    </source>
</reference>
<accession>A0A1Q3C0R9</accession>
<organism evidence="2 3">
    <name type="scientific">Cephalotus follicularis</name>
    <name type="common">Albany pitcher plant</name>
    <dbReference type="NCBI Taxonomy" id="3775"/>
    <lineage>
        <taxon>Eukaryota</taxon>
        <taxon>Viridiplantae</taxon>
        <taxon>Streptophyta</taxon>
        <taxon>Embryophyta</taxon>
        <taxon>Tracheophyta</taxon>
        <taxon>Spermatophyta</taxon>
        <taxon>Magnoliopsida</taxon>
        <taxon>eudicotyledons</taxon>
        <taxon>Gunneridae</taxon>
        <taxon>Pentapetalae</taxon>
        <taxon>rosids</taxon>
        <taxon>fabids</taxon>
        <taxon>Oxalidales</taxon>
        <taxon>Cephalotaceae</taxon>
        <taxon>Cephalotus</taxon>
    </lineage>
</organism>
<gene>
    <name evidence="2" type="ORF">CFOL_v3_17232</name>
</gene>
<keyword evidence="3" id="KW-1185">Reference proteome</keyword>
<proteinExistence type="predicted"/>
<evidence type="ECO:0000313" key="2">
    <source>
        <dbReference type="EMBL" id="GAV73749.1"/>
    </source>
</evidence>
<feature type="region of interest" description="Disordered" evidence="1">
    <location>
        <begin position="1"/>
        <end position="22"/>
    </location>
</feature>
<feature type="region of interest" description="Disordered" evidence="1">
    <location>
        <begin position="108"/>
        <end position="135"/>
    </location>
</feature>